<dbReference type="AlphaFoldDB" id="B8H8E1"/>
<evidence type="ECO:0000256" key="1">
    <source>
        <dbReference type="ARBA" id="ARBA00010928"/>
    </source>
</evidence>
<name>B8H8E1_PSECP</name>
<keyword evidence="3" id="KW-0520">NAD</keyword>
<dbReference type="Proteomes" id="UP000002505">
    <property type="component" value="Chromosome"/>
</dbReference>
<dbReference type="SUPFAM" id="SSF51735">
    <property type="entry name" value="NAD(P)-binding Rossmann-fold domains"/>
    <property type="match status" value="1"/>
</dbReference>
<dbReference type="Gene3D" id="3.30.360.10">
    <property type="entry name" value="Dihydrodipicolinate Reductase, domain 2"/>
    <property type="match status" value="1"/>
</dbReference>
<evidence type="ECO:0000259" key="5">
    <source>
        <dbReference type="Pfam" id="PF22725"/>
    </source>
</evidence>
<dbReference type="eggNOG" id="COG0673">
    <property type="taxonomic scope" value="Bacteria"/>
</dbReference>
<keyword evidence="7" id="KW-1185">Reference proteome</keyword>
<dbReference type="Gene3D" id="3.40.50.720">
    <property type="entry name" value="NAD(P)-binding Rossmann-like Domain"/>
    <property type="match status" value="1"/>
</dbReference>
<dbReference type="InterPro" id="IPR000683">
    <property type="entry name" value="Gfo/Idh/MocA-like_OxRdtase_N"/>
</dbReference>
<dbReference type="PANTHER" id="PTHR43708:SF5">
    <property type="entry name" value="CONSERVED EXPRESSED OXIDOREDUCTASE (EUROFUNG)-RELATED"/>
    <property type="match status" value="1"/>
</dbReference>
<dbReference type="Pfam" id="PF01408">
    <property type="entry name" value="GFO_IDH_MocA"/>
    <property type="match status" value="1"/>
</dbReference>
<evidence type="ECO:0000313" key="7">
    <source>
        <dbReference type="Proteomes" id="UP000002505"/>
    </source>
</evidence>
<dbReference type="GO" id="GO:0016491">
    <property type="term" value="F:oxidoreductase activity"/>
    <property type="evidence" value="ECO:0007669"/>
    <property type="project" value="UniProtKB-KW"/>
</dbReference>
<evidence type="ECO:0000313" key="6">
    <source>
        <dbReference type="EMBL" id="ACL38115.1"/>
    </source>
</evidence>
<dbReference type="GO" id="GO:0000166">
    <property type="term" value="F:nucleotide binding"/>
    <property type="evidence" value="ECO:0007669"/>
    <property type="project" value="InterPro"/>
</dbReference>
<dbReference type="InterPro" id="IPR051317">
    <property type="entry name" value="Gfo/Idh/MocA_oxidoreduct"/>
</dbReference>
<dbReference type="PANTHER" id="PTHR43708">
    <property type="entry name" value="CONSERVED EXPRESSED OXIDOREDUCTASE (EUROFUNG)"/>
    <property type="match status" value="1"/>
</dbReference>
<reference evidence="6" key="1">
    <citation type="submission" date="2009-01" db="EMBL/GenBank/DDBJ databases">
        <title>Complete sequence of chromosome of Arthrobacter chlorophenolicus A6.</title>
        <authorList>
            <consortium name="US DOE Joint Genome Institute"/>
            <person name="Lucas S."/>
            <person name="Copeland A."/>
            <person name="Lapidus A."/>
            <person name="Glavina del Rio T."/>
            <person name="Tice H."/>
            <person name="Bruce D."/>
            <person name="Goodwin L."/>
            <person name="Pitluck S."/>
            <person name="Goltsman E."/>
            <person name="Clum A."/>
            <person name="Larimer F."/>
            <person name="Land M."/>
            <person name="Hauser L."/>
            <person name="Kyrpides N."/>
            <person name="Mikhailova N."/>
            <person name="Jansson J."/>
            <person name="Richardson P."/>
        </authorList>
    </citation>
    <scope>NUCLEOTIDE SEQUENCE [LARGE SCALE GENOMIC DNA]</scope>
    <source>
        <strain evidence="6">A6</strain>
    </source>
</reference>
<evidence type="ECO:0000259" key="4">
    <source>
        <dbReference type="Pfam" id="PF01408"/>
    </source>
</evidence>
<accession>B8H8E1</accession>
<dbReference type="SUPFAM" id="SSF55347">
    <property type="entry name" value="Glyceraldehyde-3-phosphate dehydrogenase-like, C-terminal domain"/>
    <property type="match status" value="1"/>
</dbReference>
<comment type="similarity">
    <text evidence="1">Belongs to the Gfo/Idh/MocA family.</text>
</comment>
<dbReference type="KEGG" id="ach:Achl_0112"/>
<gene>
    <name evidence="6" type="ordered locus">Achl_0112</name>
</gene>
<keyword evidence="2" id="KW-0560">Oxidoreductase</keyword>
<dbReference type="InterPro" id="IPR055170">
    <property type="entry name" value="GFO_IDH_MocA-like_dom"/>
</dbReference>
<evidence type="ECO:0000256" key="2">
    <source>
        <dbReference type="ARBA" id="ARBA00023002"/>
    </source>
</evidence>
<feature type="domain" description="GFO/IDH/MocA-like oxidoreductase" evidence="5">
    <location>
        <begin position="144"/>
        <end position="257"/>
    </location>
</feature>
<dbReference type="EMBL" id="CP001341">
    <property type="protein sequence ID" value="ACL38115.1"/>
    <property type="molecule type" value="Genomic_DNA"/>
</dbReference>
<dbReference type="Pfam" id="PF22725">
    <property type="entry name" value="GFO_IDH_MocA_C3"/>
    <property type="match status" value="1"/>
</dbReference>
<dbReference type="HOGENOM" id="CLU_023194_19_1_11"/>
<feature type="domain" description="Gfo/Idh/MocA-like oxidoreductase N-terminal" evidence="4">
    <location>
        <begin position="16"/>
        <end position="135"/>
    </location>
</feature>
<dbReference type="InterPro" id="IPR036291">
    <property type="entry name" value="NAD(P)-bd_dom_sf"/>
</dbReference>
<organism evidence="6 7">
    <name type="scientific">Pseudarthrobacter chlorophenolicus (strain ATCC 700700 / DSM 12829 / CIP 107037 / JCM 12360 / KCTC 9906 / NCIMB 13794 / A6)</name>
    <name type="common">Arthrobacter chlorophenolicus</name>
    <dbReference type="NCBI Taxonomy" id="452863"/>
    <lineage>
        <taxon>Bacteria</taxon>
        <taxon>Bacillati</taxon>
        <taxon>Actinomycetota</taxon>
        <taxon>Actinomycetes</taxon>
        <taxon>Micrococcales</taxon>
        <taxon>Micrococcaceae</taxon>
        <taxon>Pseudarthrobacter</taxon>
    </lineage>
</organism>
<dbReference type="OrthoDB" id="256869at2"/>
<proteinExistence type="inferred from homology"/>
<evidence type="ECO:0000256" key="3">
    <source>
        <dbReference type="ARBA" id="ARBA00023027"/>
    </source>
</evidence>
<sequence>MNAFCRSFGGHKVSDLRIGVVGYGTGGRNFHTPFIEAAQGITLAGVVTRSTERTAEVAADWPGVPVFGSLDDMVAAGVDAVTITTPPGTHPELAFQAIAAGLHVMVDKPFAPSAAEGRELAAAADRAGVVLSAYHNRRWDADARTLAGVLSEGRLGKLWRVYSRMDQHNPGSLTAGAADGLLLDLGSHLVDQLIWLLGPVRSVNAHVDWVETDSGCTDAGFTLDLVHTSGARSYAEASKANHAEARELRAYGSKGSYLSLASDVQAAAVLSGLRPAAKPEDWGYEDRGHWPILSTASGRQRIPSLQGRWQDLYGAFAKAIRDGGPAPVPAGEAIRTLQVLDAARESALAGSTVEVGVP</sequence>
<dbReference type="STRING" id="452863.Achl_0112"/>
<protein>
    <submittedName>
        <fullName evidence="6">Oxidoreductase domain protein</fullName>
    </submittedName>
</protein>